<evidence type="ECO:0008006" key="3">
    <source>
        <dbReference type="Google" id="ProtNLM"/>
    </source>
</evidence>
<dbReference type="InterPro" id="IPR014718">
    <property type="entry name" value="GH-type_carb-bd"/>
</dbReference>
<dbReference type="OrthoDB" id="6183686at2"/>
<dbReference type="RefSeq" id="WP_092051358.1">
    <property type="nucleotide sequence ID" value="NZ_FOQD01000010.1"/>
</dbReference>
<dbReference type="AlphaFoldDB" id="A0A1I3JHX9"/>
<dbReference type="Pfam" id="PF14486">
    <property type="entry name" value="DUF4432"/>
    <property type="match status" value="1"/>
</dbReference>
<dbReference type="STRING" id="1576369.SAMN05421753_110182"/>
<dbReference type="Gene3D" id="2.70.98.10">
    <property type="match status" value="1"/>
</dbReference>
<organism evidence="1 2">
    <name type="scientific">Planctomicrobium piriforme</name>
    <dbReference type="NCBI Taxonomy" id="1576369"/>
    <lineage>
        <taxon>Bacteria</taxon>
        <taxon>Pseudomonadati</taxon>
        <taxon>Planctomycetota</taxon>
        <taxon>Planctomycetia</taxon>
        <taxon>Planctomycetales</taxon>
        <taxon>Planctomycetaceae</taxon>
        <taxon>Planctomicrobium</taxon>
    </lineage>
</organism>
<evidence type="ECO:0000313" key="2">
    <source>
        <dbReference type="Proteomes" id="UP000199518"/>
    </source>
</evidence>
<reference evidence="2" key="1">
    <citation type="submission" date="2016-10" db="EMBL/GenBank/DDBJ databases">
        <authorList>
            <person name="Varghese N."/>
            <person name="Submissions S."/>
        </authorList>
    </citation>
    <scope>NUCLEOTIDE SEQUENCE [LARGE SCALE GENOMIC DNA]</scope>
    <source>
        <strain evidence="2">DSM 26348</strain>
    </source>
</reference>
<dbReference type="EMBL" id="FOQD01000010">
    <property type="protein sequence ID" value="SFI59883.1"/>
    <property type="molecule type" value="Genomic_DNA"/>
</dbReference>
<proteinExistence type="predicted"/>
<sequence length="397" mass="43416">MGTTRIQLDAALDSRRLPEMETLLDGRQQKKIAGRDDWSIRMGHFWSGLSAGVELIELCNGPLSIYILPTRGMGIWQARYEDLQVGWNSPIKQPVHPQFVDLKGRNGLGWLDGFNELLCRCGLASNGPPGHDEGASSPLESDLTLHGRIANLPASDVELFADDESQTVGVSGVVDECTLFGPQLRMKSTVTSKIGSSSFLIRDEITNIGCDSTELQLLYHTNVGKPFLEEGAVVECAADRVIPRDNRAAEGIRSHGKCLGPTAGFAEQVYYYHLLADANGETQTLLKNKAGNHGISLKFKTVQLPCFAVWKCTQDERAGYVAGLEPATNYPNFKTFERHHGRVINLAAGATYTSELQIEIHPDAESVAQASAQIRKLQGTCQQQINPQPTAPFCPID</sequence>
<dbReference type="GO" id="GO:0030246">
    <property type="term" value="F:carbohydrate binding"/>
    <property type="evidence" value="ECO:0007669"/>
    <property type="project" value="InterPro"/>
</dbReference>
<evidence type="ECO:0000313" key="1">
    <source>
        <dbReference type="EMBL" id="SFI59883.1"/>
    </source>
</evidence>
<dbReference type="Proteomes" id="UP000199518">
    <property type="component" value="Unassembled WGS sequence"/>
</dbReference>
<protein>
    <recommendedName>
        <fullName evidence="3">Galactose mutarotase</fullName>
    </recommendedName>
</protein>
<dbReference type="CDD" id="cd09023">
    <property type="entry name" value="Aldose_epim_Ec_c4013"/>
    <property type="match status" value="1"/>
</dbReference>
<accession>A0A1I3JHX9</accession>
<dbReference type="InterPro" id="IPR027839">
    <property type="entry name" value="DUF4432"/>
</dbReference>
<keyword evidence="2" id="KW-1185">Reference proteome</keyword>
<gene>
    <name evidence="1" type="ORF">SAMN05421753_110182</name>
</gene>
<name>A0A1I3JHX9_9PLAN</name>